<dbReference type="InterPro" id="IPR004365">
    <property type="entry name" value="NA-bd_OB_tRNA"/>
</dbReference>
<dbReference type="Gene3D" id="1.10.150.870">
    <property type="match status" value="1"/>
</dbReference>
<keyword evidence="10 13" id="KW-0239">DNA-directed DNA polymerase</keyword>
<protein>
    <recommendedName>
        <fullName evidence="4 13">Error-prone DNA polymerase</fullName>
        <ecNumber evidence="3 13">2.7.7.7</ecNumber>
    </recommendedName>
</protein>
<keyword evidence="16" id="KW-1185">Reference proteome</keyword>
<dbReference type="Pfam" id="PF07733">
    <property type="entry name" value="DNA_pol3_alpha"/>
    <property type="match status" value="1"/>
</dbReference>
<dbReference type="SUPFAM" id="SSF89550">
    <property type="entry name" value="PHP domain-like"/>
    <property type="match status" value="1"/>
</dbReference>
<keyword evidence="11 13" id="KW-0234">DNA repair</keyword>
<dbReference type="InterPro" id="IPR011708">
    <property type="entry name" value="DNA_pol3_alpha_NTPase_dom"/>
</dbReference>
<evidence type="ECO:0000256" key="12">
    <source>
        <dbReference type="ARBA" id="ARBA00049244"/>
    </source>
</evidence>
<dbReference type="InterPro" id="IPR029460">
    <property type="entry name" value="DNAPol_HHH"/>
</dbReference>
<evidence type="ECO:0000256" key="4">
    <source>
        <dbReference type="ARBA" id="ARBA00017273"/>
    </source>
</evidence>
<comment type="catalytic activity">
    <reaction evidence="12 13">
        <text>DNA(n) + a 2'-deoxyribonucleoside 5'-triphosphate = DNA(n+1) + diphosphate</text>
        <dbReference type="Rhea" id="RHEA:22508"/>
        <dbReference type="Rhea" id="RHEA-COMP:17339"/>
        <dbReference type="Rhea" id="RHEA-COMP:17340"/>
        <dbReference type="ChEBI" id="CHEBI:33019"/>
        <dbReference type="ChEBI" id="CHEBI:61560"/>
        <dbReference type="ChEBI" id="CHEBI:173112"/>
        <dbReference type="EC" id="2.7.7.7"/>
    </reaction>
</comment>
<dbReference type="GO" id="GO:0005737">
    <property type="term" value="C:cytoplasm"/>
    <property type="evidence" value="ECO:0007669"/>
    <property type="project" value="UniProtKB-SubCell"/>
</dbReference>
<dbReference type="NCBIfam" id="NF004225">
    <property type="entry name" value="PRK05672.1"/>
    <property type="match status" value="1"/>
</dbReference>
<dbReference type="Gene3D" id="3.20.20.140">
    <property type="entry name" value="Metal-dependent hydrolases"/>
    <property type="match status" value="1"/>
</dbReference>
<dbReference type="AlphaFoldDB" id="A0A941EJI7"/>
<name>A0A941EJI7_9ACTN</name>
<dbReference type="Proteomes" id="UP000676325">
    <property type="component" value="Unassembled WGS sequence"/>
</dbReference>
<dbReference type="Pfam" id="PF01336">
    <property type="entry name" value="tRNA_anti-codon"/>
    <property type="match status" value="1"/>
</dbReference>
<dbReference type="Pfam" id="PF02811">
    <property type="entry name" value="PHP"/>
    <property type="match status" value="1"/>
</dbReference>
<dbReference type="InterPro" id="IPR023073">
    <property type="entry name" value="DnaE2"/>
</dbReference>
<proteinExistence type="inferred from homology"/>
<dbReference type="GO" id="GO:0003676">
    <property type="term" value="F:nucleic acid binding"/>
    <property type="evidence" value="ECO:0007669"/>
    <property type="project" value="InterPro"/>
</dbReference>
<dbReference type="InterPro" id="IPR040982">
    <property type="entry name" value="DNA_pol3_finger"/>
</dbReference>
<evidence type="ECO:0000259" key="14">
    <source>
        <dbReference type="SMART" id="SM00481"/>
    </source>
</evidence>
<evidence type="ECO:0000256" key="10">
    <source>
        <dbReference type="ARBA" id="ARBA00022932"/>
    </source>
</evidence>
<comment type="caution">
    <text evidence="15">The sequence shown here is derived from an EMBL/GenBank/DDBJ whole genome shotgun (WGS) entry which is preliminary data.</text>
</comment>
<keyword evidence="7 13" id="KW-0548">Nucleotidyltransferase</keyword>
<dbReference type="NCBIfam" id="TIGR00594">
    <property type="entry name" value="polc"/>
    <property type="match status" value="1"/>
</dbReference>
<dbReference type="EMBL" id="JAGSOH010000065">
    <property type="protein sequence ID" value="MBR7828769.1"/>
    <property type="molecule type" value="Genomic_DNA"/>
</dbReference>
<accession>A0A941EJI7</accession>
<reference evidence="15" key="1">
    <citation type="submission" date="2021-04" db="EMBL/GenBank/DDBJ databases">
        <title>Genome based classification of Actinospica acidithermotolerans sp. nov., an actinobacterium isolated from an Indonesian hot spring.</title>
        <authorList>
            <person name="Kusuma A.B."/>
            <person name="Putra K.E."/>
            <person name="Nafisah S."/>
            <person name="Loh J."/>
            <person name="Nouioui I."/>
            <person name="Goodfellow M."/>
        </authorList>
    </citation>
    <scope>NUCLEOTIDE SEQUENCE</scope>
    <source>
        <strain evidence="15">MGRD01-02</strain>
    </source>
</reference>
<dbReference type="Pfam" id="PF17657">
    <property type="entry name" value="DNA_pol3_finger"/>
    <property type="match status" value="1"/>
</dbReference>
<dbReference type="PANTHER" id="PTHR32294:SF4">
    <property type="entry name" value="ERROR-PRONE DNA POLYMERASE"/>
    <property type="match status" value="1"/>
</dbReference>
<comment type="function">
    <text evidence="13">DNA polymerase involved in damage-induced mutagenesis and translesion synthesis (TLS). It is not the major replicative DNA polymerase.</text>
</comment>
<dbReference type="RefSeq" id="WP_212519905.1">
    <property type="nucleotide sequence ID" value="NZ_JAGSOH010000065.1"/>
</dbReference>
<dbReference type="PANTHER" id="PTHR32294">
    <property type="entry name" value="DNA POLYMERASE III SUBUNIT ALPHA"/>
    <property type="match status" value="1"/>
</dbReference>
<dbReference type="GO" id="GO:0006260">
    <property type="term" value="P:DNA replication"/>
    <property type="evidence" value="ECO:0007669"/>
    <property type="project" value="UniProtKB-KW"/>
</dbReference>
<dbReference type="InterPro" id="IPR004013">
    <property type="entry name" value="PHP_dom"/>
</dbReference>
<sequence length="1104" mass="119310">MSGFNPVVPWREVDKRLSWGRYGELAAVKAEPPAPAGRPALAPGRVPYAELHVHSSFSFQDGASDPAVLAAEAARLGLEALAITDHDGLYGAVRFAEAARAAGLKTVFGAELSLGAAGAERTGVPDPPGAHLLLLARGIDGYRSLSRAIGAARLAGTGKGRAVYDLEHLAERAAGRWAVLTGCRKGLVPAALARGGTDEAGVELRRLQALFGRQNVYVELVDHDVPGEDERNDALAHLADLHHAPTIATNQVHFAAPGDFPAASALAALRARRTVQEIEGWLPAGASAHLRSGEEMAERFARFPGILERTLELARACAFDFAAVTPSLPRQPVPAEHDESSWLRELALQGARERYGPRPENPKAYRQLDYELGVIAKREFAGYFLIVNEIAAYCRENNILAQGRGSAANSAVCYALGITGCDPVSFNLVFERFLSPEREGYPDIDLDIESGKRELVIQHVYELYGREYAAQVANVITYRPKLALRDAARALGYSLGAQDSWSAALGPYSPLPEDDADGVPADVRDLAGRLLDLPRHLGIHSGGMIITDRPIAEVCPTEWARMENRSVVQWDKDDCADAGLVKFDLLGLGMLGALHDAFDLIRAHHGEDLWLGRIPAEDEAVYAMLQEADSIGLFQVESRAQQSTLPRLKPECFYDLVIEVALIRPGPIQGGAVHPYLRRRNRMEKPDPPHPLLADALERTLGVPLFQEQVMQMACAAANFSPAEADQLRRAMGSKRSTGRMRALRARLMSGMAANKIEPELAEDIYGKLEAFSSYGFPEAHSISFAYLVYASAYLKRYYPAAFTAALVNNQPMGFYSVATLISDARRHDVQVLGPDINASLAATTLDKAPHPYAATHKHASPHPQPAVRIGLDQVRALGAERAEHIAAERDENGPYLDIEDLVRRTEIPRAGLESLATAGAFRSLGLARRQALWQAGALAGTSAAHLPGTSGAGAGPELPAMSTIEQTFADLWSTGSSPDSHPVGHMRPRLAEAGFVTVADLADLPDRRLVHVAGIITHRQRPPTAGGVCFLSLEDETGICNIVCSPPIWEANKKVILAHGALRITGSLERSDHGEGAINIVAGRIAPLRVAAQPTRIRRRDFR</sequence>
<comment type="subcellular location">
    <subcellularLocation>
        <location evidence="1 13">Cytoplasm</location>
    </subcellularLocation>
</comment>
<evidence type="ECO:0000256" key="6">
    <source>
        <dbReference type="ARBA" id="ARBA00022679"/>
    </source>
</evidence>
<dbReference type="InterPro" id="IPR003141">
    <property type="entry name" value="Pol/His_phosphatase_N"/>
</dbReference>
<evidence type="ECO:0000313" key="16">
    <source>
        <dbReference type="Proteomes" id="UP000676325"/>
    </source>
</evidence>
<evidence type="ECO:0000256" key="7">
    <source>
        <dbReference type="ARBA" id="ARBA00022695"/>
    </source>
</evidence>
<dbReference type="HAMAP" id="MF_01902">
    <property type="entry name" value="DNApol_error_prone"/>
    <property type="match status" value="1"/>
</dbReference>
<evidence type="ECO:0000256" key="9">
    <source>
        <dbReference type="ARBA" id="ARBA00022763"/>
    </source>
</evidence>
<dbReference type="SMART" id="SM00481">
    <property type="entry name" value="POLIIIAc"/>
    <property type="match status" value="1"/>
</dbReference>
<dbReference type="GO" id="GO:0008408">
    <property type="term" value="F:3'-5' exonuclease activity"/>
    <property type="evidence" value="ECO:0007669"/>
    <property type="project" value="InterPro"/>
</dbReference>
<dbReference type="InterPro" id="IPR016195">
    <property type="entry name" value="Pol/histidinol_Pase-like"/>
</dbReference>
<keyword evidence="5 13" id="KW-0963">Cytoplasm</keyword>
<keyword evidence="8 13" id="KW-0235">DNA replication</keyword>
<dbReference type="GO" id="GO:0003887">
    <property type="term" value="F:DNA-directed DNA polymerase activity"/>
    <property type="evidence" value="ECO:0007669"/>
    <property type="project" value="UniProtKB-UniRule"/>
</dbReference>
<dbReference type="InterPro" id="IPR004805">
    <property type="entry name" value="DnaE2/DnaE/PolC"/>
</dbReference>
<evidence type="ECO:0000256" key="8">
    <source>
        <dbReference type="ARBA" id="ARBA00022705"/>
    </source>
</evidence>
<evidence type="ECO:0000256" key="11">
    <source>
        <dbReference type="ARBA" id="ARBA00023204"/>
    </source>
</evidence>
<gene>
    <name evidence="13" type="primary">dnaE2</name>
    <name evidence="15" type="ORF">KDK95_20845</name>
</gene>
<dbReference type="CDD" id="cd04485">
    <property type="entry name" value="DnaE_OBF"/>
    <property type="match status" value="1"/>
</dbReference>
<feature type="domain" description="Polymerase/histidinol phosphatase N-terminal" evidence="14">
    <location>
        <begin position="49"/>
        <end position="116"/>
    </location>
</feature>
<dbReference type="EC" id="2.7.7.7" evidence="3 13"/>
<evidence type="ECO:0000256" key="13">
    <source>
        <dbReference type="HAMAP-Rule" id="MF_01902"/>
    </source>
</evidence>
<keyword evidence="6 13" id="KW-0808">Transferase</keyword>
<keyword evidence="9 13" id="KW-0227">DNA damage</keyword>
<evidence type="ECO:0000256" key="5">
    <source>
        <dbReference type="ARBA" id="ARBA00022490"/>
    </source>
</evidence>
<evidence type="ECO:0000256" key="1">
    <source>
        <dbReference type="ARBA" id="ARBA00004496"/>
    </source>
</evidence>
<evidence type="ECO:0000256" key="3">
    <source>
        <dbReference type="ARBA" id="ARBA00012417"/>
    </source>
</evidence>
<organism evidence="15 16">
    <name type="scientific">Actinospica acidithermotolerans</name>
    <dbReference type="NCBI Taxonomy" id="2828514"/>
    <lineage>
        <taxon>Bacteria</taxon>
        <taxon>Bacillati</taxon>
        <taxon>Actinomycetota</taxon>
        <taxon>Actinomycetes</taxon>
        <taxon>Catenulisporales</taxon>
        <taxon>Actinospicaceae</taxon>
        <taxon>Actinospica</taxon>
    </lineage>
</organism>
<evidence type="ECO:0000256" key="2">
    <source>
        <dbReference type="ARBA" id="ARBA00007391"/>
    </source>
</evidence>
<dbReference type="Pfam" id="PF14579">
    <property type="entry name" value="HHH_6"/>
    <property type="match status" value="1"/>
</dbReference>
<dbReference type="GO" id="GO:0006281">
    <property type="term" value="P:DNA repair"/>
    <property type="evidence" value="ECO:0007669"/>
    <property type="project" value="UniProtKB-UniRule"/>
</dbReference>
<evidence type="ECO:0000313" key="15">
    <source>
        <dbReference type="EMBL" id="MBR7828769.1"/>
    </source>
</evidence>
<comment type="similarity">
    <text evidence="2 13">Belongs to the DNA polymerase type-C family. DnaE2 subfamily.</text>
</comment>